<sequence>MDNEQVGAAGTSNDNEHIVWRTPEFFLGCEAKKLKKYKQTLPRLVQSDWGKLDNTWELDFWSDQHLVEVHGRTKIRPFISSGCYSLAIRGIVSLRVFEKHPELKHWVDPIAIMRIAEMRSFSGIGKKFLSMVGKKQTNVPRLVKYDGWQVRWAGRLIDYKFSSVAQHKTQTRNEEPADDQQYESLILLLNGTCAKTGKERLKELITNTYHHRNYLRQSNPQSIFLHYKKFKECDFMISFEFSLMKEESQHNFTNSWPVFSSKPLIKAKEFNSSPAVTKYLAEESDQWDQSLAALFLLLHLIPPAAQGKAKGSRSKTTCAQMLMVSYYKSGTPLNSILDTWSDEKRQPNLICLGEDKKNLVSFFLVVDKILLPIDATNSTEAIDRLFKSHYVFSAEYDKNLQGVWKFLQVFIYKIDVDKTDLSRKIKQVSSQLHGILAESRLE</sequence>
<evidence type="ECO:0000313" key="1">
    <source>
        <dbReference type="EMBL" id="OXA39202.1"/>
    </source>
</evidence>
<dbReference type="OrthoDB" id="7555341at2759"/>
<dbReference type="Proteomes" id="UP000198287">
    <property type="component" value="Unassembled WGS sequence"/>
</dbReference>
<dbReference type="EMBL" id="LNIX01000040">
    <property type="protein sequence ID" value="OXA39202.1"/>
    <property type="molecule type" value="Genomic_DNA"/>
</dbReference>
<name>A0A226D0U4_FOLCA</name>
<evidence type="ECO:0000313" key="2">
    <source>
        <dbReference type="Proteomes" id="UP000198287"/>
    </source>
</evidence>
<keyword evidence="2" id="KW-1185">Reference proteome</keyword>
<gene>
    <name evidence="1" type="ORF">Fcan01_26051</name>
</gene>
<accession>A0A226D0U4</accession>
<organism evidence="1 2">
    <name type="scientific">Folsomia candida</name>
    <name type="common">Springtail</name>
    <dbReference type="NCBI Taxonomy" id="158441"/>
    <lineage>
        <taxon>Eukaryota</taxon>
        <taxon>Metazoa</taxon>
        <taxon>Ecdysozoa</taxon>
        <taxon>Arthropoda</taxon>
        <taxon>Hexapoda</taxon>
        <taxon>Collembola</taxon>
        <taxon>Entomobryomorpha</taxon>
        <taxon>Isotomoidea</taxon>
        <taxon>Isotomidae</taxon>
        <taxon>Proisotominae</taxon>
        <taxon>Folsomia</taxon>
    </lineage>
</organism>
<comment type="caution">
    <text evidence="1">The sequence shown here is derived from an EMBL/GenBank/DDBJ whole genome shotgun (WGS) entry which is preliminary data.</text>
</comment>
<protein>
    <submittedName>
        <fullName evidence="1">Uncharacterized protein</fullName>
    </submittedName>
</protein>
<reference evidence="1 2" key="1">
    <citation type="submission" date="2015-12" db="EMBL/GenBank/DDBJ databases">
        <title>The genome of Folsomia candida.</title>
        <authorList>
            <person name="Faddeeva A."/>
            <person name="Derks M.F."/>
            <person name="Anvar Y."/>
            <person name="Smit S."/>
            <person name="Van Straalen N."/>
            <person name="Roelofs D."/>
        </authorList>
    </citation>
    <scope>NUCLEOTIDE SEQUENCE [LARGE SCALE GENOMIC DNA]</scope>
    <source>
        <strain evidence="1 2">VU population</strain>
        <tissue evidence="1">Whole body</tissue>
    </source>
</reference>
<dbReference type="AlphaFoldDB" id="A0A226D0U4"/>
<proteinExistence type="predicted"/>